<dbReference type="PROSITE" id="PS51918">
    <property type="entry name" value="RADICAL_SAM"/>
    <property type="match status" value="1"/>
</dbReference>
<dbReference type="SFLD" id="SFLDS00029">
    <property type="entry name" value="Radical_SAM"/>
    <property type="match status" value="1"/>
</dbReference>
<dbReference type="CDD" id="cd02068">
    <property type="entry name" value="radical_SAM_B12_BD"/>
    <property type="match status" value="1"/>
</dbReference>
<evidence type="ECO:0000259" key="6">
    <source>
        <dbReference type="PROSITE" id="PS51332"/>
    </source>
</evidence>
<name>A0ABS5SDJ6_9BACT</name>
<keyword evidence="4" id="KW-0408">Iron</keyword>
<dbReference type="SUPFAM" id="SSF102114">
    <property type="entry name" value="Radical SAM enzymes"/>
    <property type="match status" value="1"/>
</dbReference>
<evidence type="ECO:0000256" key="1">
    <source>
        <dbReference type="ARBA" id="ARBA00001966"/>
    </source>
</evidence>
<dbReference type="InterPro" id="IPR006638">
    <property type="entry name" value="Elp3/MiaA/NifB-like_rSAM"/>
</dbReference>
<dbReference type="SFLD" id="SFLDG01082">
    <property type="entry name" value="B12-binding_domain_containing"/>
    <property type="match status" value="1"/>
</dbReference>
<accession>A0ABS5SDJ6</accession>
<protein>
    <submittedName>
        <fullName evidence="8">Radical SAM protein</fullName>
    </submittedName>
</protein>
<dbReference type="InterPro" id="IPR006158">
    <property type="entry name" value="Cobalamin-bd"/>
</dbReference>
<feature type="domain" description="B12-binding" evidence="6">
    <location>
        <begin position="1"/>
        <end position="140"/>
    </location>
</feature>
<evidence type="ECO:0000259" key="7">
    <source>
        <dbReference type="PROSITE" id="PS51918"/>
    </source>
</evidence>
<comment type="cofactor">
    <cofactor evidence="1">
        <name>[4Fe-4S] cluster</name>
        <dbReference type="ChEBI" id="CHEBI:49883"/>
    </cofactor>
</comment>
<dbReference type="Gene3D" id="3.80.30.20">
    <property type="entry name" value="tm_1862 like domain"/>
    <property type="match status" value="1"/>
</dbReference>
<dbReference type="EMBL" id="JAHCVK010000001">
    <property type="protein sequence ID" value="MBT0652107.1"/>
    <property type="molecule type" value="Genomic_DNA"/>
</dbReference>
<dbReference type="Pfam" id="PF04055">
    <property type="entry name" value="Radical_SAM"/>
    <property type="match status" value="1"/>
</dbReference>
<feature type="domain" description="Radical SAM core" evidence="7">
    <location>
        <begin position="178"/>
        <end position="399"/>
    </location>
</feature>
<gene>
    <name evidence="8" type="ORF">KI810_03505</name>
</gene>
<proteinExistence type="predicted"/>
<evidence type="ECO:0000256" key="2">
    <source>
        <dbReference type="ARBA" id="ARBA00022691"/>
    </source>
</evidence>
<comment type="caution">
    <text evidence="8">The sequence shown here is derived from an EMBL/GenBank/DDBJ whole genome shotgun (WGS) entry which is preliminary data.</text>
</comment>
<dbReference type="SMART" id="SM00729">
    <property type="entry name" value="Elp3"/>
    <property type="match status" value="1"/>
</dbReference>
<dbReference type="RefSeq" id="WP_214174070.1">
    <property type="nucleotide sequence ID" value="NZ_JAHCVK010000001.1"/>
</dbReference>
<dbReference type="PANTHER" id="PTHR43409:SF16">
    <property type="entry name" value="SLR0320 PROTEIN"/>
    <property type="match status" value="1"/>
</dbReference>
<dbReference type="PANTHER" id="PTHR43409">
    <property type="entry name" value="ANAEROBIC MAGNESIUM-PROTOPORPHYRIN IX MONOMETHYL ESTER CYCLASE-RELATED"/>
    <property type="match status" value="1"/>
</dbReference>
<dbReference type="SFLD" id="SFLDG01123">
    <property type="entry name" value="methyltransferase_(Class_B)"/>
    <property type="match status" value="1"/>
</dbReference>
<dbReference type="Pfam" id="PF02310">
    <property type="entry name" value="B12-binding"/>
    <property type="match status" value="1"/>
</dbReference>
<evidence type="ECO:0000256" key="4">
    <source>
        <dbReference type="ARBA" id="ARBA00023004"/>
    </source>
</evidence>
<dbReference type="PROSITE" id="PS51332">
    <property type="entry name" value="B12_BINDING"/>
    <property type="match status" value="1"/>
</dbReference>
<reference evidence="8 9" key="1">
    <citation type="submission" date="2021-05" db="EMBL/GenBank/DDBJ databases">
        <title>The draft genome of Geobacter luticola JCM 17780.</title>
        <authorList>
            <person name="Xu Z."/>
            <person name="Masuda Y."/>
            <person name="Itoh H."/>
            <person name="Senoo K."/>
        </authorList>
    </citation>
    <scope>NUCLEOTIDE SEQUENCE [LARGE SCALE GENOMIC DNA]</scope>
    <source>
        <strain evidence="8 9">JCM 17780</strain>
    </source>
</reference>
<evidence type="ECO:0000256" key="5">
    <source>
        <dbReference type="ARBA" id="ARBA00023014"/>
    </source>
</evidence>
<organism evidence="8 9">
    <name type="scientific">Geomobilimonas luticola</name>
    <dbReference type="NCBI Taxonomy" id="1114878"/>
    <lineage>
        <taxon>Bacteria</taxon>
        <taxon>Pseudomonadati</taxon>
        <taxon>Thermodesulfobacteriota</taxon>
        <taxon>Desulfuromonadia</taxon>
        <taxon>Geobacterales</taxon>
        <taxon>Geobacteraceae</taxon>
        <taxon>Geomobilimonas</taxon>
    </lineage>
</organism>
<dbReference type="CDD" id="cd01335">
    <property type="entry name" value="Radical_SAM"/>
    <property type="match status" value="1"/>
</dbReference>
<dbReference type="InterPro" id="IPR007197">
    <property type="entry name" value="rSAM"/>
</dbReference>
<keyword evidence="2" id="KW-0949">S-adenosyl-L-methionine</keyword>
<dbReference type="Gene3D" id="3.40.50.280">
    <property type="entry name" value="Cobalamin-binding domain"/>
    <property type="match status" value="1"/>
</dbReference>
<dbReference type="InterPro" id="IPR051198">
    <property type="entry name" value="BchE-like"/>
</dbReference>
<sequence>MNVILTAIHPYPSPQAIPLANGYLTASLAADEGLAERFRVTLCDFFAGDPAATCAASILSAEPDAVGFSIYLWNRGACLEIARLLREARPGLTLFAGGPEPTAAPEGVLAEFPFDFLILGEGEHTFVEAMGMLSAGNPVRGIKGIAVVGEGRVLRQPRPPVPFLDTLPSPYLTGRIHIEPGGGALWQLSRGCSFGCDFCFDYQGAEGVRRFGMERIGQELDWFVQHRVAQVFVLDSTFNRDLPLAKAVLRMIRKVAPHIHFHFEVRSEFIDAELARLFSAITCSLQIGLQSAHPTVLKGLRRTLDPADFRARADLLNQSGAIFGFDLMYGLPGDTLAGFEQSLDFALELYPNHLDIFPLAVLPGTPLAAHAPSLGLDYLPSPPYTVLASPAFPAKAMGEAASLATACDIFYSRGKAVAWFIAVCKGVKLTPARVLRSFACWMKSAIGAGVNEEHFSDDAIWQMQRTFLRHLYEEKRQGRLLPAALDLVDYHYHFAAALMSPPPDIPTDRSLERQELLDEPFSLAGSARLATFSYEIYDLLETGEIDLREFTACFEPTGSWAVIYPRGNEVFTESLIEPYFRLLESLDGRTPVGQLAANLGIPTAETREFVEFAAAEGIATSACAP</sequence>
<dbReference type="InterPro" id="IPR023404">
    <property type="entry name" value="rSAM_horseshoe"/>
</dbReference>
<keyword evidence="3" id="KW-0479">Metal-binding</keyword>
<evidence type="ECO:0000313" key="8">
    <source>
        <dbReference type="EMBL" id="MBT0652107.1"/>
    </source>
</evidence>
<dbReference type="Proteomes" id="UP000756860">
    <property type="component" value="Unassembled WGS sequence"/>
</dbReference>
<evidence type="ECO:0000256" key="3">
    <source>
        <dbReference type="ARBA" id="ARBA00022723"/>
    </source>
</evidence>
<keyword evidence="9" id="KW-1185">Reference proteome</keyword>
<dbReference type="InterPro" id="IPR034466">
    <property type="entry name" value="Methyltransferase_Class_B"/>
</dbReference>
<keyword evidence="5" id="KW-0411">Iron-sulfur</keyword>
<evidence type="ECO:0000313" key="9">
    <source>
        <dbReference type="Proteomes" id="UP000756860"/>
    </source>
</evidence>
<dbReference type="InterPro" id="IPR058240">
    <property type="entry name" value="rSAM_sf"/>
</dbReference>